<comment type="similarity">
    <text evidence="7">Belongs to the methyl-accepting chemotaxis (MCP) protein family.</text>
</comment>
<dbReference type="EnsemblBacteria" id="ABC22383">
    <property type="protein sequence ID" value="ABC22383"/>
    <property type="gene ID" value="Rru_A1583"/>
</dbReference>
<name>Q2RU12_RHORT</name>
<organism evidence="11 12">
    <name type="scientific">Rhodospirillum rubrum (strain ATCC 11170 / ATH 1.1.1 / DSM 467 / LMG 4362 / NCIMB 8255 / S1)</name>
    <dbReference type="NCBI Taxonomy" id="269796"/>
    <lineage>
        <taxon>Bacteria</taxon>
        <taxon>Pseudomonadati</taxon>
        <taxon>Pseudomonadota</taxon>
        <taxon>Alphaproteobacteria</taxon>
        <taxon>Rhodospirillales</taxon>
        <taxon>Rhodospirillaceae</taxon>
        <taxon>Rhodospirillum</taxon>
    </lineage>
</organism>
<evidence type="ECO:0000256" key="5">
    <source>
        <dbReference type="ARBA" id="ARBA00023136"/>
    </source>
</evidence>
<evidence type="ECO:0000256" key="6">
    <source>
        <dbReference type="ARBA" id="ARBA00023224"/>
    </source>
</evidence>
<dbReference type="PROSITE" id="PS50111">
    <property type="entry name" value="CHEMOTAXIS_TRANSDUC_2"/>
    <property type="match status" value="1"/>
</dbReference>
<sequence>MFRLHPRGKRQRFVEWIKRRKKTADTPMLRNKRVVVKISVIVAIMGLALCVTVGWLLKSQYDALLDERVTQTRVLTEAAVGVATKLQAEVSAGRLTRDQAIETWKTALNGMTYGDNGYLFAYAVDGINLVLPPRPDLVGKPVVDRGAFLALQAAATRGPGGGRLDYVWPRVKGGPPIPKVSWAMEIKAWGALVGTGIFVDDVQAIFWAKLREAMLIGGLLSAVAIVLVSLISRDLSAVLGDIAQRMALISGGQVDIAVPNQDRRDEAGAMARSLEVFRGKVAETEHLRGDQERLKASAEAARKASLVELAKRFEDSVNSVAQAVAKGARTMDENARTMFGLANVTREKASDSSVMSERTNANFQTVASASEQLSASIREIANQTDKARVTSQQAVETADQSADRMAGLVSDAEKIGAVITLIEAIASQTNLLALNATIEAARAGDAGKGFAVVAHEVKNLSTQTRKATEDIRGQIERVRASVSAAASDIATISHVIHDIAEAAGAISAAVEEQGAATKEISRSVQEVLSTSESVSHDIRTLAEAARETETTAGALRDTAGGLGQAATTLQEKVDGFLGDLRHG</sequence>
<dbReference type="GO" id="GO:0006935">
    <property type="term" value="P:chemotaxis"/>
    <property type="evidence" value="ECO:0007669"/>
    <property type="project" value="InterPro"/>
</dbReference>
<dbReference type="Gene3D" id="3.30.450.20">
    <property type="entry name" value="PAS domain"/>
    <property type="match status" value="1"/>
</dbReference>
<evidence type="ECO:0000256" key="1">
    <source>
        <dbReference type="ARBA" id="ARBA00004651"/>
    </source>
</evidence>
<dbReference type="HOGENOM" id="CLU_000445_107_21_5"/>
<evidence type="ECO:0000313" key="11">
    <source>
        <dbReference type="EMBL" id="ABC22383.1"/>
    </source>
</evidence>
<dbReference type="SMART" id="SM01049">
    <property type="entry name" value="Cache_2"/>
    <property type="match status" value="1"/>
</dbReference>
<dbReference type="PhylomeDB" id="Q2RU12"/>
<dbReference type="InterPro" id="IPR003660">
    <property type="entry name" value="HAMP_dom"/>
</dbReference>
<dbReference type="Gene3D" id="1.10.287.950">
    <property type="entry name" value="Methyl-accepting chemotaxis protein"/>
    <property type="match status" value="1"/>
</dbReference>
<evidence type="ECO:0000259" key="10">
    <source>
        <dbReference type="PROSITE" id="PS50885"/>
    </source>
</evidence>
<evidence type="ECO:0000256" key="2">
    <source>
        <dbReference type="ARBA" id="ARBA00022475"/>
    </source>
</evidence>
<evidence type="ECO:0000256" key="3">
    <source>
        <dbReference type="ARBA" id="ARBA00022692"/>
    </source>
</evidence>
<dbReference type="eggNOG" id="COG0840">
    <property type="taxonomic scope" value="Bacteria"/>
</dbReference>
<evidence type="ECO:0000259" key="9">
    <source>
        <dbReference type="PROSITE" id="PS50111"/>
    </source>
</evidence>
<dbReference type="GO" id="GO:0007165">
    <property type="term" value="P:signal transduction"/>
    <property type="evidence" value="ECO:0007669"/>
    <property type="project" value="UniProtKB-KW"/>
</dbReference>
<keyword evidence="6 8" id="KW-0807">Transducer</keyword>
<dbReference type="PANTHER" id="PTHR32089">
    <property type="entry name" value="METHYL-ACCEPTING CHEMOTAXIS PROTEIN MCPB"/>
    <property type="match status" value="1"/>
</dbReference>
<evidence type="ECO:0000256" key="7">
    <source>
        <dbReference type="ARBA" id="ARBA00029447"/>
    </source>
</evidence>
<keyword evidence="3" id="KW-0812">Transmembrane</keyword>
<dbReference type="Pfam" id="PF17200">
    <property type="entry name" value="sCache_2"/>
    <property type="match status" value="1"/>
</dbReference>
<dbReference type="KEGG" id="rru:Rru_A1583"/>
<reference evidence="11 12" key="1">
    <citation type="journal article" date="2011" name="Stand. Genomic Sci.">
        <title>Complete genome sequence of Rhodospirillum rubrum type strain (S1).</title>
        <authorList>
            <person name="Munk A.C."/>
            <person name="Copeland A."/>
            <person name="Lucas S."/>
            <person name="Lapidus A."/>
            <person name="Del Rio T.G."/>
            <person name="Barry K."/>
            <person name="Detter J.C."/>
            <person name="Hammon N."/>
            <person name="Israni S."/>
            <person name="Pitluck S."/>
            <person name="Brettin T."/>
            <person name="Bruce D."/>
            <person name="Han C."/>
            <person name="Tapia R."/>
            <person name="Gilna P."/>
            <person name="Schmutz J."/>
            <person name="Larimer F."/>
            <person name="Land M."/>
            <person name="Kyrpides N.C."/>
            <person name="Mavromatis K."/>
            <person name="Richardson P."/>
            <person name="Rohde M."/>
            <person name="Goker M."/>
            <person name="Klenk H.P."/>
            <person name="Zhang Y."/>
            <person name="Roberts G.P."/>
            <person name="Reslewic S."/>
            <person name="Schwartz D.C."/>
        </authorList>
    </citation>
    <scope>NUCLEOTIDE SEQUENCE [LARGE SCALE GENOMIC DNA]</scope>
    <source>
        <strain evidence="12">ATCC 11170 / ATH 1.1.1 / DSM 467 / LMG 4362 / NCIMB 8255 / S1</strain>
    </source>
</reference>
<dbReference type="SUPFAM" id="SSF58104">
    <property type="entry name" value="Methyl-accepting chemotaxis protein (MCP) signaling domain"/>
    <property type="match status" value="1"/>
</dbReference>
<evidence type="ECO:0000313" key="12">
    <source>
        <dbReference type="Proteomes" id="UP000001929"/>
    </source>
</evidence>
<keyword evidence="5" id="KW-0472">Membrane</keyword>
<keyword evidence="12" id="KW-1185">Reference proteome</keyword>
<dbReference type="GO" id="GO:0005886">
    <property type="term" value="C:plasma membrane"/>
    <property type="evidence" value="ECO:0007669"/>
    <property type="project" value="UniProtKB-SubCell"/>
</dbReference>
<keyword evidence="2" id="KW-1003">Cell membrane</keyword>
<evidence type="ECO:0000256" key="8">
    <source>
        <dbReference type="PROSITE-ProRule" id="PRU00284"/>
    </source>
</evidence>
<dbReference type="PRINTS" id="PR00260">
    <property type="entry name" value="CHEMTRNSDUCR"/>
</dbReference>
<dbReference type="PANTHER" id="PTHR32089:SF112">
    <property type="entry name" value="LYSOZYME-LIKE PROTEIN-RELATED"/>
    <property type="match status" value="1"/>
</dbReference>
<gene>
    <name evidence="11" type="ordered locus">Rru_A1583</name>
</gene>
<comment type="subcellular location">
    <subcellularLocation>
        <location evidence="1">Cell membrane</location>
        <topology evidence="1">Multi-pass membrane protein</topology>
    </subcellularLocation>
</comment>
<dbReference type="SMART" id="SM00304">
    <property type="entry name" value="HAMP"/>
    <property type="match status" value="2"/>
</dbReference>
<feature type="domain" description="HAMP" evidence="10">
    <location>
        <begin position="233"/>
        <end position="286"/>
    </location>
</feature>
<feature type="domain" description="Methyl-accepting transducer" evidence="9">
    <location>
        <begin position="327"/>
        <end position="549"/>
    </location>
</feature>
<dbReference type="EMBL" id="CP000230">
    <property type="protein sequence ID" value="ABC22383.1"/>
    <property type="molecule type" value="Genomic_DNA"/>
</dbReference>
<dbReference type="SMART" id="SM00283">
    <property type="entry name" value="MA"/>
    <property type="match status" value="1"/>
</dbReference>
<dbReference type="InterPro" id="IPR004090">
    <property type="entry name" value="Chemotax_Me-accpt_rcpt"/>
</dbReference>
<dbReference type="InterPro" id="IPR033480">
    <property type="entry name" value="sCache_2"/>
</dbReference>
<proteinExistence type="inferred from homology"/>
<dbReference type="STRING" id="269796.Rru_A1583"/>
<dbReference type="InterPro" id="IPR004089">
    <property type="entry name" value="MCPsignal_dom"/>
</dbReference>
<accession>Q2RU12</accession>
<dbReference type="Pfam" id="PF00015">
    <property type="entry name" value="MCPsignal"/>
    <property type="match status" value="1"/>
</dbReference>
<dbReference type="PATRIC" id="fig|269796.9.peg.1656"/>
<dbReference type="Gene3D" id="6.10.340.10">
    <property type="match status" value="1"/>
</dbReference>
<dbReference type="PROSITE" id="PS50885">
    <property type="entry name" value="HAMP"/>
    <property type="match status" value="1"/>
</dbReference>
<keyword evidence="4" id="KW-1133">Transmembrane helix</keyword>
<dbReference type="AlphaFoldDB" id="Q2RU12"/>
<protein>
    <submittedName>
        <fullName evidence="11">Chemotaxis sensory transducer</fullName>
    </submittedName>
</protein>
<evidence type="ECO:0000256" key="4">
    <source>
        <dbReference type="ARBA" id="ARBA00022989"/>
    </source>
</evidence>
<dbReference type="GO" id="GO:0004888">
    <property type="term" value="F:transmembrane signaling receptor activity"/>
    <property type="evidence" value="ECO:0007669"/>
    <property type="project" value="InterPro"/>
</dbReference>
<dbReference type="Proteomes" id="UP000001929">
    <property type="component" value="Chromosome"/>
</dbReference>